<proteinExistence type="predicted"/>
<dbReference type="Proteomes" id="UP000644548">
    <property type="component" value="Unassembled WGS sequence"/>
</dbReference>
<protein>
    <submittedName>
        <fullName evidence="1">Uncharacterized protein</fullName>
    </submittedName>
</protein>
<comment type="caution">
    <text evidence="1">The sequence shown here is derived from an EMBL/GenBank/DDBJ whole genome shotgun (WGS) entry which is preliminary data.</text>
</comment>
<sequence length="102" mass="11268">MLGVLSPKTAVRDRESTHLIQVVFLLGTRQRVTLNVEDGTWQPRQPAPVLAALSERLAWNADLPLKQGVELSAQQVGATVLRMTWSEYPVESPLCPPPVRGQ</sequence>
<organism evidence="1 2">
    <name type="scientific">Deinococcus sedimenti</name>
    <dbReference type="NCBI Taxonomy" id="1867090"/>
    <lineage>
        <taxon>Bacteria</taxon>
        <taxon>Thermotogati</taxon>
        <taxon>Deinococcota</taxon>
        <taxon>Deinococci</taxon>
        <taxon>Deinococcales</taxon>
        <taxon>Deinococcaceae</taxon>
        <taxon>Deinococcus</taxon>
    </lineage>
</organism>
<gene>
    <name evidence="1" type="ORF">GCM10008960_38890</name>
</gene>
<evidence type="ECO:0000313" key="1">
    <source>
        <dbReference type="EMBL" id="GGS08736.1"/>
    </source>
</evidence>
<accession>A0ABQ2S8Z9</accession>
<dbReference type="EMBL" id="BMQN01000022">
    <property type="protein sequence ID" value="GGS08736.1"/>
    <property type="molecule type" value="Genomic_DNA"/>
</dbReference>
<keyword evidence="2" id="KW-1185">Reference proteome</keyword>
<name>A0ABQ2S8Z9_9DEIO</name>
<reference evidence="2" key="1">
    <citation type="journal article" date="2019" name="Int. J. Syst. Evol. Microbiol.">
        <title>The Global Catalogue of Microorganisms (GCM) 10K type strain sequencing project: providing services to taxonomists for standard genome sequencing and annotation.</title>
        <authorList>
            <consortium name="The Broad Institute Genomics Platform"/>
            <consortium name="The Broad Institute Genome Sequencing Center for Infectious Disease"/>
            <person name="Wu L."/>
            <person name="Ma J."/>
        </authorList>
    </citation>
    <scope>NUCLEOTIDE SEQUENCE [LARGE SCALE GENOMIC DNA]</scope>
    <source>
        <strain evidence="2">JCM 31405</strain>
    </source>
</reference>
<evidence type="ECO:0000313" key="2">
    <source>
        <dbReference type="Proteomes" id="UP000644548"/>
    </source>
</evidence>